<evidence type="ECO:0000313" key="2">
    <source>
        <dbReference type="EMBL" id="KAF5815998.1"/>
    </source>
</evidence>
<proteinExistence type="predicted"/>
<dbReference type="InParanoid" id="A0A251V940"/>
<sequence>MPSQWIQVTPILSGNSTQDFKDGTILSRHNSTSDLYPLTPNVSVTACFASTQESPIWHNRLGHPGQPAMDFLRLNKFISCNKVKSSSLCHACQLLKHKRLPF</sequence>
<protein>
    <submittedName>
        <fullName evidence="2 3">GAG-pre-integrase domain-containing protein</fullName>
    </submittedName>
</protein>
<keyword evidence="4" id="KW-1185">Reference proteome</keyword>
<reference evidence="2" key="3">
    <citation type="submission" date="2020-06" db="EMBL/GenBank/DDBJ databases">
        <title>Helianthus annuus Genome sequencing and assembly Release 2.</title>
        <authorList>
            <person name="Gouzy J."/>
            <person name="Langlade N."/>
            <person name="Munos S."/>
        </authorList>
    </citation>
    <scope>NUCLEOTIDE SEQUENCE</scope>
    <source>
        <tissue evidence="2">Leaves</tissue>
    </source>
</reference>
<dbReference type="EMBL" id="MNCJ02000318">
    <property type="protein sequence ID" value="KAF5815998.1"/>
    <property type="molecule type" value="Genomic_DNA"/>
</dbReference>
<gene>
    <name evidence="3" type="ORF">HannXRQ_Chr03g0083151</name>
    <name evidence="2" type="ORF">HanXRQr2_Chr03g0129441</name>
</gene>
<organism evidence="3 4">
    <name type="scientific">Helianthus annuus</name>
    <name type="common">Common sunflower</name>
    <dbReference type="NCBI Taxonomy" id="4232"/>
    <lineage>
        <taxon>Eukaryota</taxon>
        <taxon>Viridiplantae</taxon>
        <taxon>Streptophyta</taxon>
        <taxon>Embryophyta</taxon>
        <taxon>Tracheophyta</taxon>
        <taxon>Spermatophyta</taxon>
        <taxon>Magnoliopsida</taxon>
        <taxon>eudicotyledons</taxon>
        <taxon>Gunneridae</taxon>
        <taxon>Pentapetalae</taxon>
        <taxon>asterids</taxon>
        <taxon>campanulids</taxon>
        <taxon>Asterales</taxon>
        <taxon>Asteraceae</taxon>
        <taxon>Asteroideae</taxon>
        <taxon>Heliantheae alliance</taxon>
        <taxon>Heliantheae</taxon>
        <taxon>Helianthus</taxon>
    </lineage>
</organism>
<dbReference type="Pfam" id="PF13976">
    <property type="entry name" value="gag_pre-integrs"/>
    <property type="match status" value="1"/>
</dbReference>
<feature type="domain" description="GAG-pre-integrase" evidence="1">
    <location>
        <begin position="35"/>
        <end position="97"/>
    </location>
</feature>
<evidence type="ECO:0000313" key="4">
    <source>
        <dbReference type="Proteomes" id="UP000215914"/>
    </source>
</evidence>
<reference evidence="3" key="2">
    <citation type="submission" date="2017-02" db="EMBL/GenBank/DDBJ databases">
        <title>Sunflower complete genome.</title>
        <authorList>
            <person name="Langlade N."/>
            <person name="Munos S."/>
        </authorList>
    </citation>
    <scope>NUCLEOTIDE SEQUENCE [LARGE SCALE GENOMIC DNA]</scope>
    <source>
        <tissue evidence="3">Leaves</tissue>
    </source>
</reference>
<evidence type="ECO:0000313" key="3">
    <source>
        <dbReference type="EMBL" id="OTG32120.1"/>
    </source>
</evidence>
<accession>A0A251V940</accession>
<dbReference type="EMBL" id="CM007892">
    <property type="protein sequence ID" value="OTG32120.1"/>
    <property type="molecule type" value="Genomic_DNA"/>
</dbReference>
<dbReference type="AlphaFoldDB" id="A0A251V940"/>
<reference evidence="2 4" key="1">
    <citation type="journal article" date="2017" name="Nature">
        <title>The sunflower genome provides insights into oil metabolism, flowering and Asterid evolution.</title>
        <authorList>
            <person name="Badouin H."/>
            <person name="Gouzy J."/>
            <person name="Grassa C.J."/>
            <person name="Murat F."/>
            <person name="Staton S.E."/>
            <person name="Cottret L."/>
            <person name="Lelandais-Briere C."/>
            <person name="Owens G.L."/>
            <person name="Carrere S."/>
            <person name="Mayjonade B."/>
            <person name="Legrand L."/>
            <person name="Gill N."/>
            <person name="Kane N.C."/>
            <person name="Bowers J.E."/>
            <person name="Hubner S."/>
            <person name="Bellec A."/>
            <person name="Berard A."/>
            <person name="Berges H."/>
            <person name="Blanchet N."/>
            <person name="Boniface M.C."/>
            <person name="Brunel D."/>
            <person name="Catrice O."/>
            <person name="Chaidir N."/>
            <person name="Claudel C."/>
            <person name="Donnadieu C."/>
            <person name="Faraut T."/>
            <person name="Fievet G."/>
            <person name="Helmstetter N."/>
            <person name="King M."/>
            <person name="Knapp S.J."/>
            <person name="Lai Z."/>
            <person name="Le Paslier M.C."/>
            <person name="Lippi Y."/>
            <person name="Lorenzon L."/>
            <person name="Mandel J.R."/>
            <person name="Marage G."/>
            <person name="Marchand G."/>
            <person name="Marquand E."/>
            <person name="Bret-Mestries E."/>
            <person name="Morien E."/>
            <person name="Nambeesan S."/>
            <person name="Nguyen T."/>
            <person name="Pegot-Espagnet P."/>
            <person name="Pouilly N."/>
            <person name="Raftis F."/>
            <person name="Sallet E."/>
            <person name="Schiex T."/>
            <person name="Thomas J."/>
            <person name="Vandecasteele C."/>
            <person name="Vares D."/>
            <person name="Vear F."/>
            <person name="Vautrin S."/>
            <person name="Crespi M."/>
            <person name="Mangin B."/>
            <person name="Burke J.M."/>
            <person name="Salse J."/>
            <person name="Munos S."/>
            <person name="Vincourt P."/>
            <person name="Rieseberg L.H."/>
            <person name="Langlade N.B."/>
        </authorList>
    </citation>
    <scope>NUCLEOTIDE SEQUENCE [LARGE SCALE GENOMIC DNA]</scope>
    <source>
        <strain evidence="4">cv. SF193</strain>
        <tissue evidence="2">Leaves</tissue>
    </source>
</reference>
<evidence type="ECO:0000259" key="1">
    <source>
        <dbReference type="Pfam" id="PF13976"/>
    </source>
</evidence>
<name>A0A251V940_HELAN</name>
<dbReference type="Gramene" id="mRNA:HanXRQr2_Chr03g0129441">
    <property type="protein sequence ID" value="mRNA:HanXRQr2_Chr03g0129441"/>
    <property type="gene ID" value="HanXRQr2_Chr03g0129441"/>
</dbReference>
<dbReference type="Proteomes" id="UP000215914">
    <property type="component" value="Chromosome 3"/>
</dbReference>
<dbReference type="InterPro" id="IPR025724">
    <property type="entry name" value="GAG-pre-integrase_dom"/>
</dbReference>